<name>A0ABT6FA79_9BACT</name>
<dbReference type="EMBL" id="JARRAG010000002">
    <property type="protein sequence ID" value="MDG3004303.1"/>
    <property type="molecule type" value="Genomic_DNA"/>
</dbReference>
<dbReference type="Pfam" id="PF25199">
    <property type="entry name" value="nSTAND_NTPase5"/>
    <property type="match status" value="1"/>
</dbReference>
<dbReference type="Pfam" id="PF13289">
    <property type="entry name" value="SIR2_2"/>
    <property type="match status" value="1"/>
</dbReference>
<dbReference type="InterPro" id="IPR027417">
    <property type="entry name" value="P-loop_NTPase"/>
</dbReference>
<accession>A0ABT6FA79</accession>
<gene>
    <name evidence="2" type="ORF">PZE19_11000</name>
</gene>
<evidence type="ECO:0000313" key="3">
    <source>
        <dbReference type="Proteomes" id="UP001216907"/>
    </source>
</evidence>
<protein>
    <submittedName>
        <fullName evidence="2">SIR2 family protein</fullName>
    </submittedName>
</protein>
<reference evidence="2 3" key="1">
    <citation type="submission" date="2023-03" db="EMBL/GenBank/DDBJ databases">
        <title>Paludisphaera mucosa sp. nov. a novel planctomycete from northern fen.</title>
        <authorList>
            <person name="Ivanova A."/>
        </authorList>
    </citation>
    <scope>NUCLEOTIDE SEQUENCE [LARGE SCALE GENOMIC DNA]</scope>
    <source>
        <strain evidence="2 3">Pla2</strain>
    </source>
</reference>
<evidence type="ECO:0000313" key="2">
    <source>
        <dbReference type="EMBL" id="MDG3004303.1"/>
    </source>
</evidence>
<organism evidence="2 3">
    <name type="scientific">Paludisphaera mucosa</name>
    <dbReference type="NCBI Taxonomy" id="3030827"/>
    <lineage>
        <taxon>Bacteria</taxon>
        <taxon>Pseudomonadati</taxon>
        <taxon>Planctomycetota</taxon>
        <taxon>Planctomycetia</taxon>
        <taxon>Isosphaerales</taxon>
        <taxon>Isosphaeraceae</taxon>
        <taxon>Paludisphaera</taxon>
    </lineage>
</organism>
<feature type="domain" description="Novel STAND NTPase 5" evidence="1">
    <location>
        <begin position="289"/>
        <end position="393"/>
    </location>
</feature>
<dbReference type="SUPFAM" id="SSF52540">
    <property type="entry name" value="P-loop containing nucleoside triphosphate hydrolases"/>
    <property type="match status" value="1"/>
</dbReference>
<proteinExistence type="predicted"/>
<keyword evidence="3" id="KW-1185">Reference proteome</keyword>
<dbReference type="RefSeq" id="WP_277860661.1">
    <property type="nucleotide sequence ID" value="NZ_JARRAG010000002.1"/>
</dbReference>
<dbReference type="InterPro" id="IPR057574">
    <property type="entry name" value="nSTAND_NTPase5_dom"/>
</dbReference>
<comment type="caution">
    <text evidence="2">The sequence shown here is derived from an EMBL/GenBank/DDBJ whole genome shotgun (WGS) entry which is preliminary data.</text>
</comment>
<sequence length="773" mass="88065">MQVTNENTLRKAFAGGINLFLGAGFSVLAKNAEGRALPVGRTLNEELGTLFKVDGVDHLTLAQLCTIIQSERRQELDDYLRRRYRVKSFDPRYSAVQTLNIKNIFTTNIDDLIQSMYAASKTHYLNNITLRGASFNEKRAIDFAPLHGSVTDETRQLTFGTLDLATAFASDQDLWSFFMRSIQLFPTLFWGYSLSDAGVLQALNPSSINMRQHEDKWIVLRTRDDAEIRYFTALGFQILIAETNEMLDYIRGLGLAVHPAASPVSKSTEELFPEEAIPAIGSVPVRPLQEFFFGAPPSWSDIYSQRLQRTSHYAKVVDSINAHRDTIIVGMPASGKTTLLMQAAAHVKFTGHKLVCNSLTPEKVQLLLRRLGPDPALIFVDNYTDSVDAFVALTGAANVVAVGVDRDFNFEVTSHLLPLNDISVINITDLSEPDIQKIFENVPLDIRTSHLNRPKVARGLHPSLYEIIESNITKPSLRKRFAEMLRKLEGSSPNHLDLLGMCCYVHYCRCPVSMETIAAFLRDVLSDYMEAYTWLEQLGTLISEDVGPLLDPPQDYFTPRSSLVSEAIFQQLPPKSLKRVLLKFHRNVSIVKICRYDIFRRKAFDADIAYRAFSNWEEGIEFYELAYKRDGSYFTKQQGALYLSKKKRFPEAFRLIDEAISMSRGRIFSIRNTHAMLLFQANILQDHDDKTVRATLCRSMEILNECHTQDRRKLYHAIVFGKQAVEFHNVYSDDISKSYLELADKWLTEEVRRSPWNYDVRHVHNNVRLLNAN</sequence>
<evidence type="ECO:0000259" key="1">
    <source>
        <dbReference type="Pfam" id="PF25199"/>
    </source>
</evidence>
<dbReference type="Proteomes" id="UP001216907">
    <property type="component" value="Unassembled WGS sequence"/>
</dbReference>